<comment type="caution">
    <text evidence="12">The sequence shown here is derived from an EMBL/GenBank/DDBJ whole genome shotgun (WGS) entry which is preliminary data.</text>
</comment>
<evidence type="ECO:0000256" key="7">
    <source>
        <dbReference type="PIRSR" id="PIRSR036685-1"/>
    </source>
</evidence>
<sequence>MKLSCISAALLGMSLIGIAHAADPAAPKKVYVTVGSDAYQVFQRFVDTDMRLIEKRAMPTQALPMAGTSVIPQETVHLIEVDEDKLGKMGGMVHMFLRRCGGFITHESLAEAKAALAGPVTALAAARPNYNIDNQAIVNPLLNQMQDATIYTTITDLSNFVNRYYQTQGGVSGSNYILNKWQQLAGGRSDITVEQFGHSWLQKSVIMTIKGSDPQAASEVIVLGGHQDSINLSGTGENTRAPGADDDASGIASLTEVIRVMMANNYKPKRTIKFMAYAAEEVGLRGSKDIAAKYRLDGVNVVGVMQLDMTNYKGSDADIYIFTDFTDAAQNTFVENLIKTYLPTLKVGFDRCGYACSDHASWSNQGYPASMPFEAAFSGSNKRIHTPDDTMANMGNQALHALKFAKLGMAFAVELGSDGVGGGGGGEVRTISDPNVSLARNASKSYGPFQALGGTTFRADITGTGDADLYVRIGGPASTSQYNCRPYRSGSAETCIVNIPNSSDVYIMVRGYAAAVYSLTGTYTTP</sequence>
<dbReference type="RefSeq" id="WP_184037966.1">
    <property type="nucleotide sequence ID" value="NZ_JACHHY010000009.1"/>
</dbReference>
<reference evidence="12 13" key="1">
    <citation type="submission" date="2020-08" db="EMBL/GenBank/DDBJ databases">
        <title>Genomic Encyclopedia of Type Strains, Phase IV (KMG-IV): sequencing the most valuable type-strain genomes for metagenomic binning, comparative biology and taxonomic classification.</title>
        <authorList>
            <person name="Goeker M."/>
        </authorList>
    </citation>
    <scope>NUCLEOTIDE SEQUENCE [LARGE SCALE GENOMIC DNA]</scope>
    <source>
        <strain evidence="12 13">DSM 27165</strain>
    </source>
</reference>
<feature type="domain" description="Peptidase M28" evidence="11">
    <location>
        <begin position="205"/>
        <end position="403"/>
    </location>
</feature>
<evidence type="ECO:0000256" key="1">
    <source>
        <dbReference type="ARBA" id="ARBA00022438"/>
    </source>
</evidence>
<accession>A0A840MP68</accession>
<organism evidence="12 13">
    <name type="scientific">Chitinivorax tropicus</name>
    <dbReference type="NCBI Taxonomy" id="714531"/>
    <lineage>
        <taxon>Bacteria</taxon>
        <taxon>Pseudomonadati</taxon>
        <taxon>Pseudomonadota</taxon>
        <taxon>Betaproteobacteria</taxon>
        <taxon>Chitinivorax</taxon>
    </lineage>
</organism>
<evidence type="ECO:0000259" key="11">
    <source>
        <dbReference type="Pfam" id="PF04389"/>
    </source>
</evidence>
<evidence type="ECO:0000313" key="12">
    <source>
        <dbReference type="EMBL" id="MBB5018542.1"/>
    </source>
</evidence>
<dbReference type="GO" id="GO:0006508">
    <property type="term" value="P:proteolysis"/>
    <property type="evidence" value="ECO:0007669"/>
    <property type="project" value="UniProtKB-KW"/>
</dbReference>
<keyword evidence="6 7" id="KW-0862">Zinc</keyword>
<feature type="domain" description="Peptidase C-terminal archaeal/bacterial" evidence="10">
    <location>
        <begin position="450"/>
        <end position="511"/>
    </location>
</feature>
<feature type="binding site" evidence="7">
    <location>
        <position position="385"/>
    </location>
    <ligand>
        <name>Zn(2+)</name>
        <dbReference type="ChEBI" id="CHEBI:29105"/>
        <label>2</label>
        <note>catalytic</note>
    </ligand>
</feature>
<comment type="cofactor">
    <cofactor evidence="7">
        <name>Zn(2+)</name>
        <dbReference type="ChEBI" id="CHEBI:29105"/>
    </cofactor>
    <text evidence="7">Binds 2 Zn(2+) ions per subunit.</text>
</comment>
<dbReference type="Proteomes" id="UP000575898">
    <property type="component" value="Unassembled WGS sequence"/>
</dbReference>
<dbReference type="AlphaFoldDB" id="A0A840MP68"/>
<evidence type="ECO:0000256" key="9">
    <source>
        <dbReference type="SAM" id="SignalP"/>
    </source>
</evidence>
<feature type="binding site" evidence="7">
    <location>
        <position position="281"/>
    </location>
    <ligand>
        <name>Zn(2+)</name>
        <dbReference type="ChEBI" id="CHEBI:29105"/>
        <label>2</label>
        <note>catalytic</note>
    </ligand>
</feature>
<feature type="disulfide bond" evidence="8">
    <location>
        <begin position="352"/>
        <end position="356"/>
    </location>
</feature>
<keyword evidence="1 12" id="KW-0031">Aminopeptidase</keyword>
<dbReference type="GO" id="GO:0008235">
    <property type="term" value="F:metalloexopeptidase activity"/>
    <property type="evidence" value="ECO:0007669"/>
    <property type="project" value="InterPro"/>
</dbReference>
<feature type="binding site" evidence="7">
    <location>
        <position position="246"/>
    </location>
    <ligand>
        <name>Zn(2+)</name>
        <dbReference type="ChEBI" id="CHEBI:29105"/>
        <label>1</label>
    </ligand>
</feature>
<dbReference type="InterPro" id="IPR007280">
    <property type="entry name" value="Peptidase_C_arc/bac"/>
</dbReference>
<feature type="signal peptide" evidence="9">
    <location>
        <begin position="1"/>
        <end position="21"/>
    </location>
</feature>
<name>A0A840MP68_9PROT</name>
<dbReference type="Pfam" id="PF04151">
    <property type="entry name" value="PPC"/>
    <property type="match status" value="1"/>
</dbReference>
<evidence type="ECO:0000256" key="4">
    <source>
        <dbReference type="ARBA" id="ARBA00022729"/>
    </source>
</evidence>
<dbReference type="SUPFAM" id="SSF53187">
    <property type="entry name" value="Zn-dependent exopeptidases"/>
    <property type="match status" value="1"/>
</dbReference>
<proteinExistence type="predicted"/>
<evidence type="ECO:0000313" key="13">
    <source>
        <dbReference type="Proteomes" id="UP000575898"/>
    </source>
</evidence>
<feature type="binding site" evidence="7">
    <location>
        <position position="226"/>
    </location>
    <ligand>
        <name>Zn(2+)</name>
        <dbReference type="ChEBI" id="CHEBI:29105"/>
        <label>1</label>
    </ligand>
</feature>
<dbReference type="InterPro" id="IPR045175">
    <property type="entry name" value="M28_fam"/>
</dbReference>
<gene>
    <name evidence="12" type="ORF">HNQ59_001831</name>
</gene>
<dbReference type="GO" id="GO:0046872">
    <property type="term" value="F:metal ion binding"/>
    <property type="evidence" value="ECO:0007669"/>
    <property type="project" value="UniProtKB-KW"/>
</dbReference>
<dbReference type="CDD" id="cd03879">
    <property type="entry name" value="M28_AAP"/>
    <property type="match status" value="1"/>
</dbReference>
<evidence type="ECO:0000256" key="2">
    <source>
        <dbReference type="ARBA" id="ARBA00022670"/>
    </source>
</evidence>
<keyword evidence="2" id="KW-0645">Protease</keyword>
<dbReference type="Pfam" id="PF04389">
    <property type="entry name" value="Peptidase_M28"/>
    <property type="match status" value="1"/>
</dbReference>
<feature type="binding site" evidence="7">
    <location>
        <position position="308"/>
    </location>
    <ligand>
        <name>Zn(2+)</name>
        <dbReference type="ChEBI" id="CHEBI:29105"/>
        <label>1</label>
    </ligand>
</feature>
<dbReference type="PANTHER" id="PTHR12147">
    <property type="entry name" value="METALLOPEPTIDASE M28 FAMILY MEMBER"/>
    <property type="match status" value="1"/>
</dbReference>
<evidence type="ECO:0000256" key="8">
    <source>
        <dbReference type="PIRSR" id="PIRSR036685-2"/>
    </source>
</evidence>
<dbReference type="Gene3D" id="3.40.630.10">
    <property type="entry name" value="Zn peptidases"/>
    <property type="match status" value="1"/>
</dbReference>
<dbReference type="EMBL" id="JACHHY010000009">
    <property type="protein sequence ID" value="MBB5018542.1"/>
    <property type="molecule type" value="Genomic_DNA"/>
</dbReference>
<keyword evidence="5 12" id="KW-0378">Hydrolase</keyword>
<dbReference type="GO" id="GO:0004177">
    <property type="term" value="F:aminopeptidase activity"/>
    <property type="evidence" value="ECO:0007669"/>
    <property type="project" value="UniProtKB-KW"/>
</dbReference>
<feature type="chain" id="PRO_5032685293" evidence="9">
    <location>
        <begin position="22"/>
        <end position="526"/>
    </location>
</feature>
<dbReference type="InterPro" id="IPR007484">
    <property type="entry name" value="Peptidase_M28"/>
</dbReference>
<dbReference type="Gene3D" id="2.60.120.380">
    <property type="match status" value="1"/>
</dbReference>
<dbReference type="EC" id="3.4.11.10" evidence="12"/>
<protein>
    <submittedName>
        <fullName evidence="12">Leucyl aminopeptidase</fullName>
        <ecNumber evidence="12">3.4.11.10</ecNumber>
    </submittedName>
</protein>
<keyword evidence="3 7" id="KW-0479">Metal-binding</keyword>
<keyword evidence="13" id="KW-1185">Reference proteome</keyword>
<evidence type="ECO:0000256" key="6">
    <source>
        <dbReference type="ARBA" id="ARBA00022833"/>
    </source>
</evidence>
<dbReference type="InterPro" id="IPR012189">
    <property type="entry name" value="Pept_M28E_Ap1"/>
</dbReference>
<keyword evidence="8" id="KW-1015">Disulfide bond</keyword>
<keyword evidence="4 9" id="KW-0732">Signal</keyword>
<evidence type="ECO:0000256" key="5">
    <source>
        <dbReference type="ARBA" id="ARBA00022801"/>
    </source>
</evidence>
<dbReference type="PIRSF" id="PIRSF036685">
    <property type="entry name" value="BacLeuNPeptidase"/>
    <property type="match status" value="1"/>
</dbReference>
<evidence type="ECO:0000256" key="3">
    <source>
        <dbReference type="ARBA" id="ARBA00022723"/>
    </source>
</evidence>
<dbReference type="PANTHER" id="PTHR12147:SF56">
    <property type="entry name" value="AMINOPEPTIDASE YDR415C-RELATED"/>
    <property type="match status" value="1"/>
</dbReference>
<evidence type="ECO:0000259" key="10">
    <source>
        <dbReference type="Pfam" id="PF04151"/>
    </source>
</evidence>